<gene>
    <name evidence="1" type="ORF">M404DRAFT_157843</name>
</gene>
<dbReference type="Proteomes" id="UP000054217">
    <property type="component" value="Unassembled WGS sequence"/>
</dbReference>
<proteinExistence type="predicted"/>
<evidence type="ECO:0000313" key="2">
    <source>
        <dbReference type="Proteomes" id="UP000054217"/>
    </source>
</evidence>
<reference evidence="2" key="2">
    <citation type="submission" date="2015-01" db="EMBL/GenBank/DDBJ databases">
        <title>Evolutionary Origins and Diversification of the Mycorrhizal Mutualists.</title>
        <authorList>
            <consortium name="DOE Joint Genome Institute"/>
            <consortium name="Mycorrhizal Genomics Consortium"/>
            <person name="Kohler A."/>
            <person name="Kuo A."/>
            <person name="Nagy L.G."/>
            <person name="Floudas D."/>
            <person name="Copeland A."/>
            <person name="Barry K.W."/>
            <person name="Cichocki N."/>
            <person name="Veneault-Fourrey C."/>
            <person name="LaButti K."/>
            <person name="Lindquist E.A."/>
            <person name="Lipzen A."/>
            <person name="Lundell T."/>
            <person name="Morin E."/>
            <person name="Murat C."/>
            <person name="Riley R."/>
            <person name="Ohm R."/>
            <person name="Sun H."/>
            <person name="Tunlid A."/>
            <person name="Henrissat B."/>
            <person name="Grigoriev I.V."/>
            <person name="Hibbett D.S."/>
            <person name="Martin F."/>
        </authorList>
    </citation>
    <scope>NUCLEOTIDE SEQUENCE [LARGE SCALE GENOMIC DNA]</scope>
    <source>
        <strain evidence="2">Marx 270</strain>
    </source>
</reference>
<name>A0A0C3NSD4_PISTI</name>
<organism evidence="1 2">
    <name type="scientific">Pisolithus tinctorius Marx 270</name>
    <dbReference type="NCBI Taxonomy" id="870435"/>
    <lineage>
        <taxon>Eukaryota</taxon>
        <taxon>Fungi</taxon>
        <taxon>Dikarya</taxon>
        <taxon>Basidiomycota</taxon>
        <taxon>Agaricomycotina</taxon>
        <taxon>Agaricomycetes</taxon>
        <taxon>Agaricomycetidae</taxon>
        <taxon>Boletales</taxon>
        <taxon>Sclerodermatineae</taxon>
        <taxon>Pisolithaceae</taxon>
        <taxon>Pisolithus</taxon>
    </lineage>
</organism>
<dbReference type="HOGENOM" id="CLU_125776_3_0_1"/>
<feature type="non-terminal residue" evidence="1">
    <location>
        <position position="1"/>
    </location>
</feature>
<dbReference type="EMBL" id="KN832016">
    <property type="protein sequence ID" value="KIN98410.1"/>
    <property type="molecule type" value="Genomic_DNA"/>
</dbReference>
<accession>A0A0C3NSD4</accession>
<keyword evidence="2" id="KW-1185">Reference proteome</keyword>
<dbReference type="OrthoDB" id="2804090at2759"/>
<dbReference type="InParanoid" id="A0A0C3NSD4"/>
<reference evidence="1 2" key="1">
    <citation type="submission" date="2014-04" db="EMBL/GenBank/DDBJ databases">
        <authorList>
            <consortium name="DOE Joint Genome Institute"/>
            <person name="Kuo A."/>
            <person name="Kohler A."/>
            <person name="Costa M.D."/>
            <person name="Nagy L.G."/>
            <person name="Floudas D."/>
            <person name="Copeland A."/>
            <person name="Barry K.W."/>
            <person name="Cichocki N."/>
            <person name="Veneault-Fourrey C."/>
            <person name="LaButti K."/>
            <person name="Lindquist E.A."/>
            <person name="Lipzen A."/>
            <person name="Lundell T."/>
            <person name="Morin E."/>
            <person name="Murat C."/>
            <person name="Sun H."/>
            <person name="Tunlid A."/>
            <person name="Henrissat B."/>
            <person name="Grigoriev I.V."/>
            <person name="Hibbett D.S."/>
            <person name="Martin F."/>
            <person name="Nordberg H.P."/>
            <person name="Cantor M.N."/>
            <person name="Hua S.X."/>
        </authorList>
    </citation>
    <scope>NUCLEOTIDE SEQUENCE [LARGE SCALE GENOMIC DNA]</scope>
    <source>
        <strain evidence="1 2">Marx 270</strain>
    </source>
</reference>
<evidence type="ECO:0000313" key="1">
    <source>
        <dbReference type="EMBL" id="KIN98410.1"/>
    </source>
</evidence>
<sequence length="59" mass="7045">VACKDHWVITSPNVDFIPEPYIFEEVDLYPHADSQFSLVNCFQWQQTYKKNYEYAICIP</sequence>
<protein>
    <submittedName>
        <fullName evidence="1">Uncharacterized protein</fullName>
    </submittedName>
</protein>
<dbReference type="AlphaFoldDB" id="A0A0C3NSD4"/>